<dbReference type="Pfam" id="PF18198">
    <property type="entry name" value="AAA_lid_11"/>
    <property type="match status" value="1"/>
</dbReference>
<dbReference type="eggNOG" id="KOG2990">
    <property type="taxonomic scope" value="Eukaryota"/>
</dbReference>
<keyword evidence="9" id="KW-0243">Dynein</keyword>
<dbReference type="OMA" id="QRENMAG"/>
<dbReference type="GO" id="GO:0030286">
    <property type="term" value="C:dynein complex"/>
    <property type="evidence" value="ECO:0007669"/>
    <property type="project" value="UniProtKB-KW"/>
</dbReference>
<dbReference type="FunFam" id="3.40.50.300:FF:000738">
    <property type="entry name" value="Dynein heavy chain axonemal"/>
    <property type="match status" value="1"/>
</dbReference>
<dbReference type="InParanoid" id="F0YIK6"/>
<dbReference type="InterPro" id="IPR024317">
    <property type="entry name" value="Dynein_heavy_chain_D4_dom"/>
</dbReference>
<feature type="domain" description="AAA+ ATPase" evidence="17">
    <location>
        <begin position="1211"/>
        <end position="1366"/>
    </location>
</feature>
<dbReference type="InterPro" id="IPR027417">
    <property type="entry name" value="P-loop_NTPase"/>
</dbReference>
<evidence type="ECO:0000256" key="5">
    <source>
        <dbReference type="ARBA" id="ARBA00022701"/>
    </source>
</evidence>
<evidence type="ECO:0000256" key="10">
    <source>
        <dbReference type="ARBA" id="ARBA00023054"/>
    </source>
</evidence>
<dbReference type="Pfam" id="PF12774">
    <property type="entry name" value="AAA_6"/>
    <property type="match status" value="1"/>
</dbReference>
<dbReference type="Gene3D" id="6.10.140.1060">
    <property type="match status" value="1"/>
</dbReference>
<dbReference type="Gene3D" id="1.20.920.20">
    <property type="match status" value="1"/>
</dbReference>
<dbReference type="GO" id="GO:0000398">
    <property type="term" value="P:mRNA splicing, via spliceosome"/>
    <property type="evidence" value="ECO:0007669"/>
    <property type="project" value="InterPro"/>
</dbReference>
<accession>F0YIK6</accession>
<dbReference type="Gene3D" id="3.10.490.20">
    <property type="match status" value="1"/>
</dbReference>
<evidence type="ECO:0000259" key="17">
    <source>
        <dbReference type="SMART" id="SM00382"/>
    </source>
</evidence>
<keyword evidence="12" id="KW-0505">Motor protein</keyword>
<evidence type="ECO:0000313" key="18">
    <source>
        <dbReference type="EMBL" id="EGB05079.1"/>
    </source>
</evidence>
<feature type="compositionally biased region" description="Basic residues" evidence="16">
    <location>
        <begin position="4167"/>
        <end position="4180"/>
    </location>
</feature>
<dbReference type="InterPro" id="IPR009292">
    <property type="entry name" value="RRP36"/>
</dbReference>
<feature type="coiled-coil region" evidence="15">
    <location>
        <begin position="2683"/>
        <end position="2738"/>
    </location>
</feature>
<dbReference type="InterPro" id="IPR026983">
    <property type="entry name" value="DHC"/>
</dbReference>
<evidence type="ECO:0000256" key="6">
    <source>
        <dbReference type="ARBA" id="ARBA00022737"/>
    </source>
</evidence>
<evidence type="ECO:0000256" key="4">
    <source>
        <dbReference type="ARBA" id="ARBA00022490"/>
    </source>
</evidence>
<dbReference type="KEGG" id="aaf:AURANDRAFT_72360"/>
<feature type="region of interest" description="Disordered" evidence="16">
    <location>
        <begin position="4237"/>
        <end position="4297"/>
    </location>
</feature>
<feature type="compositionally biased region" description="Basic and acidic residues" evidence="16">
    <location>
        <begin position="4200"/>
        <end position="4210"/>
    </location>
</feature>
<dbReference type="GO" id="GO:0007018">
    <property type="term" value="P:microtubule-based movement"/>
    <property type="evidence" value="ECO:0007669"/>
    <property type="project" value="InterPro"/>
</dbReference>
<keyword evidence="14" id="KW-0966">Cell projection</keyword>
<evidence type="ECO:0000256" key="15">
    <source>
        <dbReference type="SAM" id="Coils"/>
    </source>
</evidence>
<dbReference type="InterPro" id="IPR043160">
    <property type="entry name" value="Dynein_C_barrel"/>
</dbReference>
<dbReference type="GO" id="GO:0045505">
    <property type="term" value="F:dynein intermediate chain binding"/>
    <property type="evidence" value="ECO:0007669"/>
    <property type="project" value="InterPro"/>
</dbReference>
<dbReference type="Pfam" id="PF12780">
    <property type="entry name" value="AAA_8"/>
    <property type="match status" value="1"/>
</dbReference>
<feature type="region of interest" description="Disordered" evidence="16">
    <location>
        <begin position="141"/>
        <end position="160"/>
    </location>
</feature>
<dbReference type="Gene3D" id="1.10.472.130">
    <property type="match status" value="1"/>
</dbReference>
<feature type="region of interest" description="Disordered" evidence="16">
    <location>
        <begin position="274"/>
        <end position="303"/>
    </location>
</feature>
<name>F0YIK6_AURAN</name>
<dbReference type="InterPro" id="IPR041466">
    <property type="entry name" value="Dynein_AAA5_ext"/>
</dbReference>
<evidence type="ECO:0000256" key="11">
    <source>
        <dbReference type="ARBA" id="ARBA00023069"/>
    </source>
</evidence>
<keyword evidence="6" id="KW-0677">Repeat</keyword>
<keyword evidence="5" id="KW-0493">Microtubule</keyword>
<organism evidence="19">
    <name type="scientific">Aureococcus anophagefferens</name>
    <name type="common">Harmful bloom alga</name>
    <dbReference type="NCBI Taxonomy" id="44056"/>
    <lineage>
        <taxon>Eukaryota</taxon>
        <taxon>Sar</taxon>
        <taxon>Stramenopiles</taxon>
        <taxon>Ochrophyta</taxon>
        <taxon>Pelagophyceae</taxon>
        <taxon>Pelagomonadales</taxon>
        <taxon>Pelagomonadaceae</taxon>
        <taxon>Aureococcus</taxon>
    </lineage>
</organism>
<evidence type="ECO:0000256" key="12">
    <source>
        <dbReference type="ARBA" id="ARBA00023175"/>
    </source>
</evidence>
<dbReference type="eggNOG" id="KOG3595">
    <property type="taxonomic scope" value="Eukaryota"/>
</dbReference>
<dbReference type="GO" id="GO:0051959">
    <property type="term" value="F:dynein light intermediate chain binding"/>
    <property type="evidence" value="ECO:0007669"/>
    <property type="project" value="InterPro"/>
</dbReference>
<keyword evidence="8" id="KW-0067">ATP-binding</keyword>
<dbReference type="Pfam" id="PF18199">
    <property type="entry name" value="Dynein_C"/>
    <property type="match status" value="1"/>
</dbReference>
<dbReference type="InterPro" id="IPR004273">
    <property type="entry name" value="Dynein_heavy_D6_P-loop"/>
</dbReference>
<dbReference type="Pfam" id="PF04502">
    <property type="entry name" value="Saf4_Yju2"/>
    <property type="match status" value="1"/>
</dbReference>
<dbReference type="Gene3D" id="1.20.58.1120">
    <property type="match status" value="1"/>
</dbReference>
<keyword evidence="13" id="KW-0206">Cytoskeleton</keyword>
<dbReference type="GO" id="GO:0008569">
    <property type="term" value="F:minus-end-directed microtubule motor activity"/>
    <property type="evidence" value="ECO:0007669"/>
    <property type="project" value="InterPro"/>
</dbReference>
<evidence type="ECO:0000256" key="13">
    <source>
        <dbReference type="ARBA" id="ARBA00023212"/>
    </source>
</evidence>
<dbReference type="Gene3D" id="3.20.180.20">
    <property type="entry name" value="Dynein heavy chain, N-terminal domain 2"/>
    <property type="match status" value="1"/>
</dbReference>
<feature type="compositionally biased region" description="Basic and acidic residues" evidence="16">
    <location>
        <begin position="4254"/>
        <end position="4266"/>
    </location>
</feature>
<evidence type="ECO:0000256" key="1">
    <source>
        <dbReference type="ARBA" id="ARBA00004430"/>
    </source>
</evidence>
<dbReference type="InterPro" id="IPR013602">
    <property type="entry name" value="Dynein_heavy_linker"/>
</dbReference>
<keyword evidence="3" id="KW-0880">Kelch repeat</keyword>
<evidence type="ECO:0000256" key="3">
    <source>
        <dbReference type="ARBA" id="ARBA00022441"/>
    </source>
</evidence>
<keyword evidence="19" id="KW-1185">Reference proteome</keyword>
<dbReference type="Gene3D" id="1.10.8.1220">
    <property type="match status" value="1"/>
</dbReference>
<evidence type="ECO:0000256" key="8">
    <source>
        <dbReference type="ARBA" id="ARBA00022840"/>
    </source>
</evidence>
<dbReference type="InterPro" id="IPR041228">
    <property type="entry name" value="Dynein_C"/>
</dbReference>
<feature type="region of interest" description="Disordered" evidence="16">
    <location>
        <begin position="4071"/>
        <end position="4090"/>
    </location>
</feature>
<dbReference type="Gene3D" id="1.20.920.30">
    <property type="match status" value="1"/>
</dbReference>
<keyword evidence="10 15" id="KW-0175">Coiled coil</keyword>
<feature type="domain" description="AAA+ ATPase" evidence="17">
    <location>
        <begin position="1843"/>
        <end position="1996"/>
    </location>
</feature>
<evidence type="ECO:0000256" key="7">
    <source>
        <dbReference type="ARBA" id="ARBA00022741"/>
    </source>
</evidence>
<dbReference type="FunFam" id="1.10.8.710:FF:000007">
    <property type="entry name" value="Putative dynein heavy chain"/>
    <property type="match status" value="1"/>
</dbReference>
<dbReference type="InterPro" id="IPR003593">
    <property type="entry name" value="AAA+_ATPase"/>
</dbReference>
<dbReference type="Gene3D" id="1.10.8.720">
    <property type="entry name" value="Region D6 of dynein motor"/>
    <property type="match status" value="1"/>
</dbReference>
<feature type="compositionally biased region" description="Basic and acidic residues" evidence="16">
    <location>
        <begin position="4144"/>
        <end position="4154"/>
    </location>
</feature>
<keyword evidence="11" id="KW-0969">Cilium</keyword>
<dbReference type="Pfam" id="PF17857">
    <property type="entry name" value="AAA_lid_1"/>
    <property type="match status" value="1"/>
</dbReference>
<dbReference type="Gene3D" id="1.10.8.710">
    <property type="match status" value="1"/>
</dbReference>
<feature type="compositionally biased region" description="Basic and acidic residues" evidence="16">
    <location>
        <begin position="4273"/>
        <end position="4292"/>
    </location>
</feature>
<gene>
    <name evidence="18" type="ORF">AURANDRAFT_72360</name>
</gene>
<dbReference type="InterPro" id="IPR041589">
    <property type="entry name" value="DNAH3_AAA_lid_1"/>
</dbReference>
<comment type="subcellular location">
    <subcellularLocation>
        <location evidence="1">Cytoplasm</location>
        <location evidence="1">Cytoskeleton</location>
        <location evidence="1">Cilium axoneme</location>
    </subcellularLocation>
</comment>
<evidence type="ECO:0000256" key="9">
    <source>
        <dbReference type="ARBA" id="ARBA00023017"/>
    </source>
</evidence>
<dbReference type="Pfam" id="PF17852">
    <property type="entry name" value="Dynein_AAA_lid"/>
    <property type="match status" value="1"/>
</dbReference>
<feature type="region of interest" description="Disordered" evidence="16">
    <location>
        <begin position="4096"/>
        <end position="4210"/>
    </location>
</feature>
<dbReference type="InterPro" id="IPR035706">
    <property type="entry name" value="AAA_9"/>
</dbReference>
<dbReference type="SMART" id="SM00382">
    <property type="entry name" value="AAA"/>
    <property type="match status" value="2"/>
</dbReference>
<dbReference type="InterPro" id="IPR041658">
    <property type="entry name" value="AAA_lid_11"/>
</dbReference>
<dbReference type="InterPro" id="IPR042219">
    <property type="entry name" value="AAA_lid_11_sf"/>
</dbReference>
<evidence type="ECO:0000313" key="19">
    <source>
        <dbReference type="Proteomes" id="UP000002729"/>
    </source>
</evidence>
<dbReference type="SUPFAM" id="SSF52540">
    <property type="entry name" value="P-loop containing nucleoside triphosphate hydrolases"/>
    <property type="match status" value="4"/>
</dbReference>
<dbReference type="Gene3D" id="1.20.140.100">
    <property type="entry name" value="Dynein heavy chain, N-terminal domain 2"/>
    <property type="match status" value="1"/>
</dbReference>
<dbReference type="RefSeq" id="XP_009040207.1">
    <property type="nucleotide sequence ID" value="XM_009041959.1"/>
</dbReference>
<dbReference type="Proteomes" id="UP000002729">
    <property type="component" value="Unassembled WGS sequence"/>
</dbReference>
<dbReference type="GO" id="GO:0005930">
    <property type="term" value="C:axoneme"/>
    <property type="evidence" value="ECO:0007669"/>
    <property type="project" value="UniProtKB-SubCell"/>
</dbReference>
<dbReference type="InterPro" id="IPR042222">
    <property type="entry name" value="Dynein_2_N"/>
</dbReference>
<dbReference type="eggNOG" id="KOG3190">
    <property type="taxonomic scope" value="Eukaryota"/>
</dbReference>
<dbReference type="Gene3D" id="3.40.50.300">
    <property type="entry name" value="P-loop containing nucleotide triphosphate hydrolases"/>
    <property type="match status" value="5"/>
</dbReference>
<evidence type="ECO:0000256" key="16">
    <source>
        <dbReference type="SAM" id="MobiDB-lite"/>
    </source>
</evidence>
<dbReference type="InterPro" id="IPR035699">
    <property type="entry name" value="AAA_6"/>
</dbReference>
<dbReference type="InterPro" id="IPR007590">
    <property type="entry name" value="Saf4/Yju2"/>
</dbReference>
<feature type="coiled-coil region" evidence="15">
    <location>
        <begin position="455"/>
        <end position="501"/>
    </location>
</feature>
<dbReference type="PANTHER" id="PTHR45703">
    <property type="entry name" value="DYNEIN HEAVY CHAIN"/>
    <property type="match status" value="1"/>
</dbReference>
<sequence length="4360" mass="486783">MSTLSAARADNFYYPPNWDPSKESLSQHTGDTRGRNQYEQEGLIRFELPFDGWCEGCGRHVGKGVRFNAKKDADGKYHSTTVWKFTMQCPSCTTKFVIKTDPAKSDYDFASGIRRKVESYAEDAADGARLLGDTDHRAQEAALAKRRDPMATLERTRDDKAKAKRAAGELAEDWGRAERFYDDYGANRALRKRHRAVRKDAKERDGMGRRLGLAIELLPPHPDDAAAARAVTFARPRRAAAAPKATSIFGRPVAPRSSKAAALARERGIDPKRLQLKPRPGARAPAPAAPTTTTRRRPRPVEPFGGELEVEAHKTLRDIFAPGTWRIDGCRERKSVNHDKILADIEASGKDSAFAAAVCPFSGVTALHACAINGYLSLLKVLVEKCEMSPLVCAGGLSSMMSSRLEHVRGADAMWMAKRRGHKHVIEYMKTLPIVKQATVSLEKQLVVMEAAHKEAVAEAKERAVEEAARKAEEEARLAAEEKKRKEKEKAQRKMRDEIQAFDGVLRAKKKALMDPSYAFKLAETGQAKAMELLEDEKQSHKQDTNRCKAMRNRAEDNEIGAEMKKPEQLGAVPETTTGLGGPDQTSNLSVKSKLIADIDEMLNEYIALWELDEQLEKYVAEANDTRWGDLVPEELEENAKKLTSKVKKLPKPVKTSEAFKVLDRRAKEFYTSCPLILSLHTPCMKKRHWDELLEGAHATLSETPIENPNIELSEILSLELHRASVAAVVEEVTDKAVKEAKQEETLETLEVNWSGIVFVRTPYDKDESVPLLKMDEKDFEQLESDLLTLQSMVSSRYEFFKERSTKWQAELQNVGEVIAILAELQRMWSYLEPLFVGSDEVKRELPETAAKFAEIDATVRSLLKEAWETKNVKAACNKEGLIPTLEDITVKQDMCKKSLNEFLDSKRMQFARFYFVSEADLLDILSNGSNPSAIMKHVDKVMLATKTLTLTDDDAETGRPTALTWISGVGSEWCEFTPPPKLLNKVEVYLQTVLDAQMTTLVEQAKRSIGRYASTAVRTDWLQEKATASDGAAQESDIPNFKGSYLGHFPLASDGRTNGADAGQIGLLIAAIYYTKECEDAMEKIAGNGDEAPYVEFQTRTLAQLSDLILLTKGKLDGAMRTRVMCMITYDAHSRDMIEKTLRAKSYQISSFQWQSQLKMRFDESQNRWLVHILNAEFDYGFEYLGNGPRLVVTPLTDRVYVTATQALNLCMGCAPAGPAGTGKTESTKDLASALGKCCYVFNCSPEMDYKSLGNIFKGLACSGSWGCFDEFNRLIPEVLSVCTVQFKAVCNGVKRVKTARKVARKSGSPFDEAARMTTIEGDLVKLDETCGAFITMNPGYLGRSELPEGLKALFRPMTVMVPDLVMICENMLMAQGFVSAKSLASKFYSLYSLLKDLLSKQEHYDWGLRAIKSVLVVAGMLLRTDPDSDEDNILMRALRDFNIAKIVKADEVVFFGLLNDLFPGLDPPRVIDKTLEQSVEKAVEESGQFGDDVFKLKCVQLDELIAIRHCVFVMGPPGSFKTSCWKMLANAYKIKDPDNPVKVVDINPKTMPTQDLYGYINMVTRDWKDGLLSTIMRDLGQIDDEKPKWILLDGDLDANWIESMNSVMDDNRLLTLASNERIPLKPHMRMIFEIRDLKYATPATVSRAGILYISTDEGFQWRSMINTWVSTRSGDGFTDESRQWLTECFDEYVGPSLKCFRKMLTSIPQFETTLVENLLRLLDATLTANELQSQRNVAITFSFCAVWALGSSLGIADDGKDYKRTFSEWWKKQFRNVQFPTKDTVFDYWLDTESMSFESWKSSPAFSEVAFNSREMNMSDVTVPTGESASVSFWLKLLVDGHHCAMLAGPSGTGKTQLINGQLKALNPEQTLFQTINMNFYSSGLVLQANLEVSLQKKTGSLYGPPGACHMVYFIDDLNLPELDKYNTQSAIALVRQHLDYTHWYDITKLALKTVEKCQYVAAMNPTAGSFHVNPRLQRHFTTFAVSMPSDQSLGIIYETFLSGHINNVFTNTAAEMMNMLPKIIKTTLLVHKDVSENFRKTATNFHYEFNIRHVAGVFQGLLMTSPAKFGNTSIVADCWLHECYRVYGDRLVSPEDLAKFDGIMAAQAKKGFGEFNLSRFYGETRDPLTFCHFIEGIGEDPIYDQIHELAVLQKILDQALEEYNESNAQMDLVLFEDALNHICRITRIINNPQGHALLVGVGGSGKKSLSRLSSFICGFQTTMIQISATYGINDLKVDLQAMYNRAGVKSEGVMFLFTDAEITNERFLVYLNDLLGSADIADLYAQDEKDTVINSCMKKAKAAGFAPEAGPVYEYFLQEVRKNLHVVLCFSPVGEAFRMRCRKFPALVNCTVIDWFQPWPKQALYSVGCKFLAQIEDLGGEEVRQQIENFMPYSFDSTNKAAVEYFDMDGRYVYTTPKSYLELLKLYATVLDTKRAENDQATKRLKNGVQKLEDCTKVVDVLKEEIAGKVADAEEKKATADGIAKRVKAEKEVVEMESENASIEEKKVTKIAAEVTAKQQSAEADLAKAVPAVEAAMAALDTLDVKQLQMCKTMAKPPPGVDDVFSACLVLLAGLNPAVTVQKSGKVKDKDRSWDVAKKALLGDPKKFVDELKSYKESFDGGKVPLINFKEVRFYLAMEHFQPDIIMGKNSAAAGLCNWCINIVVYYDVVSMVEPKKKLVAEATIQLQEANHKLEQVRKKVAELEERLAILVSELQEAEKVKNEAEEVVAKGQMKLGLAERLLGALSSENVRWCAGIESLGTSRALLVGDTLLSAAFISYIGPFTKQYRTKLLEEQWVPRLRSPTTGVPVPMSKEADPLTALTRASKESEIPNFKGSDLGRFPLALTTDSEIALWQTMKLPADPVSTENGAIVSRSTRWPLLIDPQLQGVAWVKTQNTRDKNAMLRVSRLGTKDLLKTLKECLVGGFPMLVENMGEQIEASIMPAVQRAKMRRGGRYFLKLGEDEVEYHANFRMFLHTKLSNPHYPPEIQAECTLVNFTVTPAGLEDQLLALVVSKERPDLASQKVQLIQQQNQFKIKMIQIEDEILARLAAAEGDITDDKDLIEGLEAAKRTARDIEAKLTAGRKTTESINNTSEKFRLVARRGSQLFFIMNDLVKIHTYYIYSLNAFVVVFLNGIDQVQRESKEAEEEAKPKKKKGFGLKAFKKIAKKVIGGLERFPWNRDILMNASHSDTLDSDFLDKLMSIGKKKSPRGGEGSEGTFKVGDVVEGDLCVGTVRKLCKVGDVAALVLETKADPPRYYVVPETTVEKYVDYAARCVKLIDTCTSVCFNYVRRGLFERDKLTIVSLFVLTLQIADDKLDGAYLGIMLGGREAEGEPAPVEASAWLPEATWPKLRALQEDCGDKVPMFGGLLKHIEENASAWESWYNHKSPETETPPLPEGCPAPNLFEMVLLLCTMRSDRVTMGVTNYIASNYGDGYVHQPPFDMKKAYQESTASTPIFFVLFPGVDPTLWVESLGESFGITAANHKFVNISMGQGQEAPAEAMLEKMAHDGGWVMLQNLHLMQSWLPVLERKLEVCSEHAHQDFRCYVSAEAPSFSYQRNIPESLLQSCIKVSNEAPSDIKSNIERAWAPFPQARLDECTLPLEFRSCLFGLCFFHSVMLGRKRFGQQGWSRKYGFNMGDLTICADVLQTYLDDNGRVPWDDLRYIFGEIMYGGHITDFWDRRTNNTYLEVSFTPSLLAAEELGEGFNSPDPATHTTREMYVEHLKTKLPPESPLIYGLHMNSEIAYLNSATTALLSTILRLKAGSKAGGGGGGGSGIDEMITDLIERLPEPYDLIDINEKAAPLLKGKEAPYIVVVLQEVGRMNGLCAEMGRTLEELRKGLLGQLNMSELMEELMSALLIKQVPGRNPFHTASWEKYAWPSMKGLLPWFADLIQRCEQLTAWSGAEGIKTPTSVWLPGLFNPTAFLTAIKQVTARNNSLALDKMSTETHVSAFNEPDEITERLTEGAYIHGMFCEGACWGEVENEAFDDTVDSTQLAGILRDSRPKELLPHMPIIYIKAVQVQPTWEPSAVGYLRPEPTIYNCPVFGLLQGTMVQTLPSGKLAAFENASDDDDSSDGGGDSVDHDELARAGEAASSDDDESDGEADASDDEGYDSEAEAAAAAARKPKPKASGLSLGERLRRLEEEATARAAAGTSAKDLRKARAAPKATRSRPSKNAPAEQSSKKRPAARTIEGLKKKQTVRDPRFEALCGTYDAHATEKRYGWLDDHEAEEISRKQGQLKTKKGRKDAGLKAEVDDAVRKRKQRKHDERKRDVVRSMKREERTKVKAGKQPYYAKKSVVKQRLLEDRFDQLKKAGKLNGFLRKKARKPTSLLEAGARSREARGVVPRGAAQS</sequence>
<dbReference type="OrthoDB" id="424310at2759"/>
<dbReference type="FunFam" id="3.40.50.300:FF:000049">
    <property type="entry name" value="Dynein, axonemal, heavy chain 5"/>
    <property type="match status" value="1"/>
</dbReference>
<dbReference type="Pfam" id="PF12775">
    <property type="entry name" value="AAA_7"/>
    <property type="match status" value="1"/>
</dbReference>
<evidence type="ECO:0000256" key="14">
    <source>
        <dbReference type="ARBA" id="ARBA00023273"/>
    </source>
</evidence>
<dbReference type="FunFam" id="3.40.50.300:FF:002141">
    <property type="entry name" value="Dynein heavy chain"/>
    <property type="match status" value="1"/>
</dbReference>
<dbReference type="GO" id="GO:0005874">
    <property type="term" value="C:microtubule"/>
    <property type="evidence" value="ECO:0007669"/>
    <property type="project" value="UniProtKB-KW"/>
</dbReference>
<comment type="similarity">
    <text evidence="2">Belongs to the dynein heavy chain family.</text>
</comment>
<protein>
    <recommendedName>
        <fullName evidence="17">AAA+ ATPase domain-containing protein</fullName>
    </recommendedName>
</protein>
<dbReference type="GeneID" id="20228675"/>
<dbReference type="InterPro" id="IPR042228">
    <property type="entry name" value="Dynein_linker_3"/>
</dbReference>
<dbReference type="Pfam" id="PF03028">
    <property type="entry name" value="Dynein_heavy"/>
    <property type="match status" value="1"/>
</dbReference>
<keyword evidence="7" id="KW-0547">Nucleotide-binding</keyword>
<dbReference type="FunFam" id="3.40.50.300:FF:001275">
    <property type="entry name" value="Dynein heavy chain, putative"/>
    <property type="match status" value="1"/>
</dbReference>
<dbReference type="PANTHER" id="PTHR45703:SF8">
    <property type="entry name" value="DYNEINS HEAVY CHAIN"/>
    <property type="match status" value="1"/>
</dbReference>
<proteinExistence type="inferred from homology"/>
<dbReference type="InterPro" id="IPR024743">
    <property type="entry name" value="Dynein_HC_stalk"/>
</dbReference>
<dbReference type="GO" id="GO:0005524">
    <property type="term" value="F:ATP binding"/>
    <property type="evidence" value="ECO:0007669"/>
    <property type="project" value="UniProtKB-KW"/>
</dbReference>
<dbReference type="Gene3D" id="1.10.287.2620">
    <property type="match status" value="1"/>
</dbReference>
<dbReference type="Pfam" id="PF12781">
    <property type="entry name" value="AAA_9"/>
    <property type="match status" value="1"/>
</dbReference>
<reference evidence="18 19" key="1">
    <citation type="journal article" date="2011" name="Proc. Natl. Acad. Sci. U.S.A.">
        <title>Niche of harmful alga Aureococcus anophagefferens revealed through ecogenomics.</title>
        <authorList>
            <person name="Gobler C.J."/>
            <person name="Berry D.L."/>
            <person name="Dyhrman S.T."/>
            <person name="Wilhelm S.W."/>
            <person name="Salamov A."/>
            <person name="Lobanov A.V."/>
            <person name="Zhang Y."/>
            <person name="Collier J.L."/>
            <person name="Wurch L.L."/>
            <person name="Kustka A.B."/>
            <person name="Dill B.D."/>
            <person name="Shah M."/>
            <person name="VerBerkmoes N.C."/>
            <person name="Kuo A."/>
            <person name="Terry A."/>
            <person name="Pangilinan J."/>
            <person name="Lindquist E.A."/>
            <person name="Lucas S."/>
            <person name="Paulsen I.T."/>
            <person name="Hattenrath-Lehmann T.K."/>
            <person name="Talmage S.C."/>
            <person name="Walker E.A."/>
            <person name="Koch F."/>
            <person name="Burson A.M."/>
            <person name="Marcoval M.A."/>
            <person name="Tang Y.Z."/>
            <person name="Lecleir G.R."/>
            <person name="Coyne K.J."/>
            <person name="Berg G.M."/>
            <person name="Bertrand E.M."/>
            <person name="Saito M.A."/>
            <person name="Gladyshev V.N."/>
            <person name="Grigoriev I.V."/>
        </authorList>
    </citation>
    <scope>NUCLEOTIDE SEQUENCE [LARGE SCALE GENOMIC DNA]</scope>
    <source>
        <strain evidence="19">CCMP 1984</strain>
    </source>
</reference>
<keyword evidence="4" id="KW-0963">Cytoplasm</keyword>
<dbReference type="InterPro" id="IPR043157">
    <property type="entry name" value="Dynein_AAA1S"/>
</dbReference>
<feature type="compositionally biased region" description="Acidic residues" evidence="16">
    <location>
        <begin position="4101"/>
        <end position="4123"/>
    </location>
</feature>
<evidence type="ECO:0000256" key="2">
    <source>
        <dbReference type="ARBA" id="ARBA00008887"/>
    </source>
</evidence>
<dbReference type="Pfam" id="PF12777">
    <property type="entry name" value="MT"/>
    <property type="match status" value="1"/>
</dbReference>
<dbReference type="Pfam" id="PF06102">
    <property type="entry name" value="RRP36"/>
    <property type="match status" value="1"/>
</dbReference>
<dbReference type="FunFam" id="1.20.920.20:FF:000001">
    <property type="entry name" value="dynein heavy chain 2, axonemal"/>
    <property type="match status" value="1"/>
</dbReference>
<dbReference type="EMBL" id="GL833144">
    <property type="protein sequence ID" value="EGB05079.1"/>
    <property type="molecule type" value="Genomic_DNA"/>
</dbReference>
<dbReference type="Gene3D" id="1.20.1270.280">
    <property type="match status" value="1"/>
</dbReference>
<feature type="compositionally biased region" description="Low complexity" evidence="16">
    <location>
        <begin position="278"/>
        <end position="293"/>
    </location>
</feature>
<dbReference type="Pfam" id="PF08393">
    <property type="entry name" value="DHC_N2"/>
    <property type="match status" value="1"/>
</dbReference>
<feature type="region of interest" description="Disordered" evidence="16">
    <location>
        <begin position="4331"/>
        <end position="4360"/>
    </location>
</feature>